<dbReference type="GeneID" id="36319873"/>
<evidence type="ECO:0000313" key="6">
    <source>
        <dbReference type="Proteomes" id="UP000034350"/>
    </source>
</evidence>
<proteinExistence type="predicted"/>
<keyword evidence="6" id="KW-1185">Reference proteome</keyword>
<dbReference type="InterPro" id="IPR010920">
    <property type="entry name" value="LSM_dom_sf"/>
</dbReference>
<dbReference type="OrthoDB" id="6425924at2759"/>
<dbReference type="GO" id="GO:0003723">
    <property type="term" value="F:RNA binding"/>
    <property type="evidence" value="ECO:0007669"/>
    <property type="project" value="InterPro"/>
</dbReference>
<comment type="caution">
    <text evidence="5">The sequence shown here is derived from an EMBL/GenBank/DDBJ whole genome shotgun (WGS) entry which is preliminary data.</text>
</comment>
<reference evidence="5 6" key="1">
    <citation type="journal article" date="2015" name="Environ. Microbiol.">
        <title>Genome analyses suggest the presence of polyploidy and recent human-driven expansions in eight global populations of the honeybee pathogen Nosema ceranae.</title>
        <authorList>
            <person name="Pelin A."/>
            <person name="Selman M."/>
            <person name="Aris-Brosou S."/>
            <person name="Farinelli L."/>
            <person name="Corradi N."/>
        </authorList>
    </citation>
    <scope>NUCLEOTIDE SEQUENCE [LARGE SCALE GENOMIC DNA]</scope>
    <source>
        <strain evidence="5 6">PA08 1199</strain>
    </source>
</reference>
<evidence type="ECO:0000256" key="1">
    <source>
        <dbReference type="ARBA" id="ARBA00004123"/>
    </source>
</evidence>
<name>A0A0F9WEH4_9MICR</name>
<dbReference type="SMART" id="SM00651">
    <property type="entry name" value="Sm"/>
    <property type="match status" value="1"/>
</dbReference>
<dbReference type="SUPFAM" id="SSF50182">
    <property type="entry name" value="Sm-like ribonucleoproteins"/>
    <property type="match status" value="1"/>
</dbReference>
<dbReference type="GO" id="GO:0097525">
    <property type="term" value="C:spliceosomal snRNP complex"/>
    <property type="evidence" value="ECO:0007669"/>
    <property type="project" value="UniProtKB-ARBA"/>
</dbReference>
<dbReference type="RefSeq" id="XP_024330937.1">
    <property type="nucleotide sequence ID" value="XM_024474944.1"/>
</dbReference>
<dbReference type="VEuPathDB" id="MicrosporidiaDB:AAJ76_280005769"/>
<evidence type="ECO:0000313" key="5">
    <source>
        <dbReference type="EMBL" id="KKO75195.1"/>
    </source>
</evidence>
<dbReference type="InterPro" id="IPR027141">
    <property type="entry name" value="LSm4/Sm_D1/D3"/>
</dbReference>
<protein>
    <submittedName>
        <fullName evidence="5">Small nuclear ribonucleoprotein</fullName>
    </submittedName>
</protein>
<evidence type="ECO:0000256" key="3">
    <source>
        <dbReference type="ARBA" id="ARBA00023274"/>
    </source>
</evidence>
<dbReference type="PROSITE" id="PS52002">
    <property type="entry name" value="SM"/>
    <property type="match status" value="1"/>
</dbReference>
<evidence type="ECO:0000259" key="4">
    <source>
        <dbReference type="PROSITE" id="PS52002"/>
    </source>
</evidence>
<dbReference type="Proteomes" id="UP000034350">
    <property type="component" value="Unassembled WGS sequence"/>
</dbReference>
<dbReference type="EMBL" id="JPQZ01000028">
    <property type="protein sequence ID" value="KKO75195.1"/>
    <property type="molecule type" value="Genomic_DNA"/>
</dbReference>
<dbReference type="PANTHER" id="PTHR23338">
    <property type="entry name" value="SMALL NUCLEAR RIBONUCLEOPROTEIN SM"/>
    <property type="match status" value="1"/>
</dbReference>
<evidence type="ECO:0000256" key="2">
    <source>
        <dbReference type="ARBA" id="ARBA00023242"/>
    </source>
</evidence>
<keyword evidence="2" id="KW-0539">Nucleus</keyword>
<organism evidence="5 6">
    <name type="scientific">Vairimorpha ceranae</name>
    <dbReference type="NCBI Taxonomy" id="40302"/>
    <lineage>
        <taxon>Eukaryota</taxon>
        <taxon>Fungi</taxon>
        <taxon>Fungi incertae sedis</taxon>
        <taxon>Microsporidia</taxon>
        <taxon>Nosematidae</taxon>
        <taxon>Vairimorpha</taxon>
    </lineage>
</organism>
<dbReference type="VEuPathDB" id="MicrosporidiaDB:G9O61_00g007330"/>
<gene>
    <name evidence="5" type="ORF">AAJ76_280005769</name>
</gene>
<feature type="domain" description="Sm" evidence="4">
    <location>
        <begin position="2"/>
        <end position="72"/>
    </location>
</feature>
<dbReference type="AlphaFoldDB" id="A0A0F9WEH4"/>
<dbReference type="Gene3D" id="2.30.30.100">
    <property type="match status" value="1"/>
</dbReference>
<dbReference type="GO" id="GO:0006396">
    <property type="term" value="P:RNA processing"/>
    <property type="evidence" value="ECO:0007669"/>
    <property type="project" value="InterPro"/>
</dbReference>
<dbReference type="InterPro" id="IPR047575">
    <property type="entry name" value="Sm"/>
</dbReference>
<accession>A0A0F9WEH4</accession>
<sequence>MKLMQILYETVNMTITVKTKDNVTYKGTVVEIDDYMNVVLKNVDLFDTEITFKKDAAIRGSNVKYFILPPVLKYLRDL</sequence>
<dbReference type="InterPro" id="IPR001163">
    <property type="entry name" value="Sm_dom_euk/arc"/>
</dbReference>
<keyword evidence="3 5" id="KW-0687">Ribonucleoprotein</keyword>
<comment type="subcellular location">
    <subcellularLocation>
        <location evidence="1">Nucleus</location>
    </subcellularLocation>
</comment>
<dbReference type="Pfam" id="PF01423">
    <property type="entry name" value="LSM"/>
    <property type="match status" value="1"/>
</dbReference>